<evidence type="ECO:0000256" key="21">
    <source>
        <dbReference type="ARBA" id="ARBA00044985"/>
    </source>
</evidence>
<reference evidence="28" key="1">
    <citation type="submission" date="2014-10" db="EMBL/GenBank/DDBJ databases">
        <authorList>
            <person name="Kuske C.R."/>
            <person name="Challacombe J.F."/>
            <person name="Daligault H.E."/>
            <person name="Davenport K.W."/>
            <person name="Johnson S.L."/>
            <person name="Siddaramappa S."/>
            <person name="Petersen J.M."/>
        </authorList>
    </citation>
    <scope>NUCLEOTIDE SEQUENCE [LARGE SCALE GENOMIC DNA]</scope>
    <source>
        <strain evidence="28">CA97-1460</strain>
    </source>
</reference>
<comment type="catalytic activity">
    <reaction evidence="12">
        <text>L-lysyl-L-alpha-amino acid(out) = L-lysyl-L-alpha-amino acid(in)</text>
        <dbReference type="Rhea" id="RHEA:79387"/>
        <dbReference type="ChEBI" id="CHEBI:229965"/>
    </reaction>
</comment>
<evidence type="ECO:0000256" key="12">
    <source>
        <dbReference type="ARBA" id="ARBA00044891"/>
    </source>
</evidence>
<comment type="catalytic activity">
    <reaction evidence="13">
        <text>L-alpha-aminoacyl-L-lysine(out) = L-alpha-aminoacyl-L-lysine(in)</text>
        <dbReference type="Rhea" id="RHEA:79383"/>
        <dbReference type="ChEBI" id="CHEBI:229966"/>
    </reaction>
</comment>
<evidence type="ECO:0000256" key="11">
    <source>
        <dbReference type="ARBA" id="ARBA00044884"/>
    </source>
</evidence>
<organism evidence="27 28">
    <name type="scientific">Francisella frigiditurris</name>
    <dbReference type="NCBI Taxonomy" id="1542390"/>
    <lineage>
        <taxon>Bacteria</taxon>
        <taxon>Pseudomonadati</taxon>
        <taxon>Pseudomonadota</taxon>
        <taxon>Gammaproteobacteria</taxon>
        <taxon>Thiotrichales</taxon>
        <taxon>Francisellaceae</taxon>
        <taxon>Francisella</taxon>
    </lineage>
</organism>
<evidence type="ECO:0000256" key="23">
    <source>
        <dbReference type="ARBA" id="ARBA00045709"/>
    </source>
</evidence>
<keyword evidence="4 25" id="KW-0812">Transmembrane</keyword>
<dbReference type="OrthoDB" id="5620971at2"/>
<dbReference type="Gene3D" id="1.20.1250.20">
    <property type="entry name" value="MFS general substrate transporter like domains"/>
    <property type="match status" value="2"/>
</dbReference>
<comment type="catalytic activity">
    <reaction evidence="16">
        <text>L-lysyl-L-lysine(out) = L-lysyl-L-lysine(in)</text>
        <dbReference type="Rhea" id="RHEA:79403"/>
        <dbReference type="ChEBI" id="CHEBI:229956"/>
    </reaction>
</comment>
<feature type="transmembrane region" description="Helical" evidence="25">
    <location>
        <begin position="295"/>
        <end position="316"/>
    </location>
</feature>
<protein>
    <recommendedName>
        <fullName evidence="21">Lysosomal dipeptide transporter MFSD1</fullName>
    </recommendedName>
    <alternativeName>
        <fullName evidence="22">Major facilitator superfamily domain-containing protein 1</fullName>
    </alternativeName>
</protein>
<feature type="transmembrane region" description="Helical" evidence="25">
    <location>
        <begin position="178"/>
        <end position="194"/>
    </location>
</feature>
<feature type="transmembrane region" description="Helical" evidence="25">
    <location>
        <begin position="54"/>
        <end position="78"/>
    </location>
</feature>
<dbReference type="InterPro" id="IPR036259">
    <property type="entry name" value="MFS_trans_sf"/>
</dbReference>
<feature type="transmembrane region" description="Helical" evidence="25">
    <location>
        <begin position="12"/>
        <end position="34"/>
    </location>
</feature>
<feature type="transmembrane region" description="Helical" evidence="25">
    <location>
        <begin position="270"/>
        <end position="288"/>
    </location>
</feature>
<comment type="catalytic activity">
    <reaction evidence="18">
        <text>L-histidyl-L-alpha-amino acid(out) = L-histidyl-L-alpha-amino acid(in)</text>
        <dbReference type="Rhea" id="RHEA:79379"/>
        <dbReference type="ChEBI" id="CHEBI:229964"/>
    </reaction>
</comment>
<evidence type="ECO:0000313" key="28">
    <source>
        <dbReference type="Proteomes" id="UP000182521"/>
    </source>
</evidence>
<dbReference type="EMBL" id="CP009654">
    <property type="protein sequence ID" value="APC97137.1"/>
    <property type="molecule type" value="Genomic_DNA"/>
</dbReference>
<comment type="catalytic activity">
    <reaction evidence="14">
        <text>L-aspartyl-L-lysine(out) = L-aspartyl-L-lysine(in)</text>
        <dbReference type="Rhea" id="RHEA:79411"/>
        <dbReference type="ChEBI" id="CHEBI:229953"/>
    </reaction>
</comment>
<comment type="similarity">
    <text evidence="2">Belongs to the major facilitator superfamily.</text>
</comment>
<evidence type="ECO:0000256" key="19">
    <source>
        <dbReference type="ARBA" id="ARBA00044919"/>
    </source>
</evidence>
<comment type="catalytic activity">
    <reaction evidence="11">
        <text>L-alpha-aminoacyl-L-histidine(out) = L-alpha-aminoacyl-L-histidine(in)</text>
        <dbReference type="Rhea" id="RHEA:79375"/>
        <dbReference type="ChEBI" id="CHEBI:229967"/>
    </reaction>
</comment>
<dbReference type="PANTHER" id="PTHR23512:SF3">
    <property type="entry name" value="MAJOR FACILITATOR SUPERFAMILY DOMAIN-CONTAINING PROTEIN 1"/>
    <property type="match status" value="1"/>
</dbReference>
<evidence type="ECO:0000256" key="7">
    <source>
        <dbReference type="ARBA" id="ARBA00023228"/>
    </source>
</evidence>
<evidence type="ECO:0000256" key="17">
    <source>
        <dbReference type="ARBA" id="ARBA00044903"/>
    </source>
</evidence>
<keyword evidence="3" id="KW-0813">Transport</keyword>
<evidence type="ECO:0000256" key="8">
    <source>
        <dbReference type="ARBA" id="ARBA00044876"/>
    </source>
</evidence>
<feature type="transmembrane region" description="Helical" evidence="25">
    <location>
        <begin position="228"/>
        <end position="250"/>
    </location>
</feature>
<dbReference type="InterPro" id="IPR011701">
    <property type="entry name" value="MFS"/>
</dbReference>
<feature type="transmembrane region" description="Helical" evidence="25">
    <location>
        <begin position="322"/>
        <end position="342"/>
    </location>
</feature>
<evidence type="ECO:0000256" key="5">
    <source>
        <dbReference type="ARBA" id="ARBA00022989"/>
    </source>
</evidence>
<comment type="catalytic activity">
    <reaction evidence="17">
        <text>L-arginyl-glycine(out) = L-arginyl-glycine(in)</text>
        <dbReference type="Rhea" id="RHEA:79391"/>
        <dbReference type="ChEBI" id="CHEBI:229955"/>
    </reaction>
</comment>
<accession>A0A1J0KTQ6</accession>
<evidence type="ECO:0000256" key="13">
    <source>
        <dbReference type="ARBA" id="ARBA00044893"/>
    </source>
</evidence>
<feature type="transmembrane region" description="Helical" evidence="25">
    <location>
        <begin position="402"/>
        <end position="420"/>
    </location>
</feature>
<comment type="subunit">
    <text evidence="24">Homodimer. Interacts with lysosomal protein GLMP (via lumenal domain); the interaction starts while both proteins are still in the endoplasmic reticulum and is required for stabilization of MFSD1 in lysosomes but has no direct effect on its targeting to lysosomes or transporter activity.</text>
</comment>
<sequence length="427" mass="46285">MNSESHLPDSKSLMALAWVICLVTTLCYSYDFFIRAAPGVMATNLKDAFSINDTHLGFLSSAYFISYTIMQIPAGVVLDKYNRRVVISVATALCVLGNYLFSATDYYEVAFFGRILMGIGSAFGFIGAAKMAAMWLPQRFFATFIGFTTVVGILGGLMTDTILSSLVHNFGWKSGNAVFTYIGIGILVLVITFVRDNPKHVEKFTHLSEANFKETIFKVLKIFGNSKFWAASIIGAILFIPINVLGSLWGVGLIQAKFGIDQAGASSINGFLFIGSAVGFAIAAIIASMTTRFRFMLVVSITASFTLLAIVVYLPLNIQAFTIFYVLLGVVAGPQAVTFAIAKAISPKGTAGSATAGVNMVNNLIPVFLLPLIGYILTHYGTLMVHTNTKLEVYTISSYQTALNMVLVLLLICLPISIFIPKEIEDK</sequence>
<dbReference type="AlphaFoldDB" id="A0A1J0KTQ6"/>
<feature type="transmembrane region" description="Helical" evidence="25">
    <location>
        <begin position="140"/>
        <end position="158"/>
    </location>
</feature>
<proteinExistence type="inferred from homology"/>
<dbReference type="PANTHER" id="PTHR23512">
    <property type="entry name" value="MAJOR FACILITATOR SUPERFAMILY DOMAIN-CONTAINING PROTEIN 1"/>
    <property type="match status" value="1"/>
</dbReference>
<dbReference type="Pfam" id="PF07690">
    <property type="entry name" value="MFS_1"/>
    <property type="match status" value="1"/>
</dbReference>
<gene>
    <name evidence="27" type="ORF">KX01_619</name>
</gene>
<comment type="function">
    <text evidence="23">Lysosomal dipeptide uniporter that selectively exports lysine, arginine or histidine-containing dipeptides with a net positive charge from the lysosome lumen into the cytosol. Could play a role in a specific type of protein O-glycosylation indirectly regulating macrophages migration and tissue invasion. Also essential for liver homeostasis.</text>
</comment>
<keyword evidence="6 25" id="KW-0472">Membrane</keyword>
<dbReference type="PROSITE" id="PS50850">
    <property type="entry name" value="MFS"/>
    <property type="match status" value="1"/>
</dbReference>
<keyword evidence="7" id="KW-0458">Lysosome</keyword>
<feature type="domain" description="Major facilitator superfamily (MFS) profile" evidence="26">
    <location>
        <begin position="17"/>
        <end position="425"/>
    </location>
</feature>
<comment type="catalytic activity">
    <reaction evidence="9">
        <text>L-histidyl-glycine(out) = L-histidyl-glycine(in)</text>
        <dbReference type="Rhea" id="RHEA:79395"/>
        <dbReference type="ChEBI" id="CHEBI:229957"/>
    </reaction>
</comment>
<dbReference type="RefSeq" id="WP_071664736.1">
    <property type="nucleotide sequence ID" value="NZ_CP009654.1"/>
</dbReference>
<evidence type="ECO:0000256" key="10">
    <source>
        <dbReference type="ARBA" id="ARBA00044881"/>
    </source>
</evidence>
<dbReference type="InterPro" id="IPR052187">
    <property type="entry name" value="MFSD1"/>
</dbReference>
<dbReference type="STRING" id="1542390.KX01_619"/>
<keyword evidence="5 25" id="KW-1133">Transmembrane helix</keyword>
<evidence type="ECO:0000256" key="6">
    <source>
        <dbReference type="ARBA" id="ARBA00023136"/>
    </source>
</evidence>
<comment type="catalytic activity">
    <reaction evidence="20">
        <text>L-lysyl-glycine(out) = L-lysyl-glycine(in)</text>
        <dbReference type="Rhea" id="RHEA:79407"/>
        <dbReference type="ChEBI" id="CHEBI:191202"/>
    </reaction>
</comment>
<evidence type="ECO:0000256" key="22">
    <source>
        <dbReference type="ARBA" id="ARBA00045018"/>
    </source>
</evidence>
<comment type="catalytic activity">
    <reaction evidence="19">
        <text>L-alanyl-L-lysine(out) = L-alanyl-L-lysine(in)</text>
        <dbReference type="Rhea" id="RHEA:79415"/>
        <dbReference type="ChEBI" id="CHEBI:192470"/>
    </reaction>
</comment>
<dbReference type="GO" id="GO:0005765">
    <property type="term" value="C:lysosomal membrane"/>
    <property type="evidence" value="ECO:0007669"/>
    <property type="project" value="UniProtKB-SubCell"/>
</dbReference>
<evidence type="ECO:0000256" key="9">
    <source>
        <dbReference type="ARBA" id="ARBA00044878"/>
    </source>
</evidence>
<dbReference type="GO" id="GO:0022857">
    <property type="term" value="F:transmembrane transporter activity"/>
    <property type="evidence" value="ECO:0007669"/>
    <property type="project" value="InterPro"/>
</dbReference>
<dbReference type="KEGG" id="frc:KX01_619"/>
<evidence type="ECO:0000256" key="25">
    <source>
        <dbReference type="SAM" id="Phobius"/>
    </source>
</evidence>
<comment type="catalytic activity">
    <reaction evidence="8">
        <text>L-lysyl-L-alanine(out) = L-lysyl-L-alanine(in)</text>
        <dbReference type="Rhea" id="RHEA:79399"/>
        <dbReference type="ChEBI" id="CHEBI:229954"/>
    </reaction>
</comment>
<keyword evidence="28" id="KW-1185">Reference proteome</keyword>
<evidence type="ECO:0000256" key="2">
    <source>
        <dbReference type="ARBA" id="ARBA00008335"/>
    </source>
</evidence>
<evidence type="ECO:0000256" key="15">
    <source>
        <dbReference type="ARBA" id="ARBA00044899"/>
    </source>
</evidence>
<feature type="transmembrane region" description="Helical" evidence="25">
    <location>
        <begin position="363"/>
        <end position="382"/>
    </location>
</feature>
<dbReference type="InterPro" id="IPR020846">
    <property type="entry name" value="MFS_dom"/>
</dbReference>
<evidence type="ECO:0000313" key="27">
    <source>
        <dbReference type="EMBL" id="APC97137.1"/>
    </source>
</evidence>
<feature type="transmembrane region" description="Helical" evidence="25">
    <location>
        <begin position="109"/>
        <end position="128"/>
    </location>
</feature>
<dbReference type="SUPFAM" id="SSF103473">
    <property type="entry name" value="MFS general substrate transporter"/>
    <property type="match status" value="1"/>
</dbReference>
<comment type="catalytic activity">
    <reaction evidence="10">
        <text>L-alpha-aminoacyl-L-arginine(out) = L-alpha-aminoacyl-L-arginine(in)</text>
        <dbReference type="Rhea" id="RHEA:79367"/>
        <dbReference type="ChEBI" id="CHEBI:229968"/>
    </reaction>
</comment>
<evidence type="ECO:0000256" key="18">
    <source>
        <dbReference type="ARBA" id="ARBA00044912"/>
    </source>
</evidence>
<evidence type="ECO:0000256" key="20">
    <source>
        <dbReference type="ARBA" id="ARBA00044924"/>
    </source>
</evidence>
<comment type="catalytic activity">
    <reaction evidence="15">
        <text>L-arginyl-L-alpha-amino acid(out) = L-arginyl-L-alpha-amino acid(in)</text>
        <dbReference type="Rhea" id="RHEA:79371"/>
        <dbReference type="ChEBI" id="CHEBI:84315"/>
    </reaction>
</comment>
<evidence type="ECO:0000256" key="24">
    <source>
        <dbReference type="ARBA" id="ARBA00046376"/>
    </source>
</evidence>
<name>A0A1J0KTQ6_9GAMM</name>
<evidence type="ECO:0000256" key="1">
    <source>
        <dbReference type="ARBA" id="ARBA00004155"/>
    </source>
</evidence>
<evidence type="ECO:0000256" key="14">
    <source>
        <dbReference type="ARBA" id="ARBA00044898"/>
    </source>
</evidence>
<evidence type="ECO:0000256" key="16">
    <source>
        <dbReference type="ARBA" id="ARBA00044900"/>
    </source>
</evidence>
<evidence type="ECO:0000256" key="3">
    <source>
        <dbReference type="ARBA" id="ARBA00022448"/>
    </source>
</evidence>
<dbReference type="Proteomes" id="UP000182521">
    <property type="component" value="Chromosome"/>
</dbReference>
<feature type="transmembrane region" description="Helical" evidence="25">
    <location>
        <begin position="85"/>
        <end position="103"/>
    </location>
</feature>
<evidence type="ECO:0000256" key="4">
    <source>
        <dbReference type="ARBA" id="ARBA00022692"/>
    </source>
</evidence>
<comment type="subcellular location">
    <subcellularLocation>
        <location evidence="1">Lysosome membrane</location>
        <topology evidence="1">Multi-pass membrane protein</topology>
    </subcellularLocation>
</comment>
<evidence type="ECO:0000259" key="26">
    <source>
        <dbReference type="PROSITE" id="PS50850"/>
    </source>
</evidence>